<proteinExistence type="predicted"/>
<dbReference type="GO" id="GO:0030295">
    <property type="term" value="F:protein kinase activator activity"/>
    <property type="evidence" value="ECO:0007669"/>
    <property type="project" value="TreeGrafter"/>
</dbReference>
<accession>A0AAV7GWW8</accession>
<dbReference type="EMBL" id="JAGFBR010000010">
    <property type="protein sequence ID" value="KAH0460138.1"/>
    <property type="molecule type" value="Genomic_DNA"/>
</dbReference>
<feature type="compositionally biased region" description="Basic and acidic residues" evidence="1">
    <location>
        <begin position="1"/>
        <end position="16"/>
    </location>
</feature>
<evidence type="ECO:0000313" key="2">
    <source>
        <dbReference type="EMBL" id="KAH0460138.1"/>
    </source>
</evidence>
<evidence type="ECO:0000313" key="3">
    <source>
        <dbReference type="Proteomes" id="UP000775213"/>
    </source>
</evidence>
<dbReference type="PANTHER" id="PTHR14326:SF44">
    <property type="entry name" value="TARGETING PROTEIN FOR XKLP2"/>
    <property type="match status" value="1"/>
</dbReference>
<sequence>MIENFDKLSLHSDSSHHSQQGIPKITKPNPFHLHTEERGLEKEKLFTLQILQKQLEEEKARIPKANPYPYSTDYPVMPPNLCRNKAQSQRLSTWIA</sequence>
<protein>
    <submittedName>
        <fullName evidence="2">Uncharacterized protein</fullName>
    </submittedName>
</protein>
<dbReference type="GO" id="GO:0005819">
    <property type="term" value="C:spindle"/>
    <property type="evidence" value="ECO:0007669"/>
    <property type="project" value="InterPro"/>
</dbReference>
<keyword evidence="3" id="KW-1185">Reference proteome</keyword>
<dbReference type="Proteomes" id="UP000775213">
    <property type="component" value="Unassembled WGS sequence"/>
</dbReference>
<dbReference type="GO" id="GO:0090307">
    <property type="term" value="P:mitotic spindle assembly"/>
    <property type="evidence" value="ECO:0007669"/>
    <property type="project" value="TreeGrafter"/>
</dbReference>
<comment type="caution">
    <text evidence="2">The sequence shown here is derived from an EMBL/GenBank/DDBJ whole genome shotgun (WGS) entry which is preliminary data.</text>
</comment>
<dbReference type="AlphaFoldDB" id="A0AAV7GWW8"/>
<organism evidence="2 3">
    <name type="scientific">Dendrobium chrysotoxum</name>
    <name type="common">Orchid</name>
    <dbReference type="NCBI Taxonomy" id="161865"/>
    <lineage>
        <taxon>Eukaryota</taxon>
        <taxon>Viridiplantae</taxon>
        <taxon>Streptophyta</taxon>
        <taxon>Embryophyta</taxon>
        <taxon>Tracheophyta</taxon>
        <taxon>Spermatophyta</taxon>
        <taxon>Magnoliopsida</taxon>
        <taxon>Liliopsida</taxon>
        <taxon>Asparagales</taxon>
        <taxon>Orchidaceae</taxon>
        <taxon>Epidendroideae</taxon>
        <taxon>Malaxideae</taxon>
        <taxon>Dendrobiinae</taxon>
        <taxon>Dendrobium</taxon>
    </lineage>
</organism>
<dbReference type="InterPro" id="IPR009675">
    <property type="entry name" value="TPX2_fam"/>
</dbReference>
<reference evidence="2 3" key="1">
    <citation type="journal article" date="2021" name="Hortic Res">
        <title>Chromosome-scale assembly of the Dendrobium chrysotoxum genome enhances the understanding of orchid evolution.</title>
        <authorList>
            <person name="Zhang Y."/>
            <person name="Zhang G.Q."/>
            <person name="Zhang D."/>
            <person name="Liu X.D."/>
            <person name="Xu X.Y."/>
            <person name="Sun W.H."/>
            <person name="Yu X."/>
            <person name="Zhu X."/>
            <person name="Wang Z.W."/>
            <person name="Zhao X."/>
            <person name="Zhong W.Y."/>
            <person name="Chen H."/>
            <person name="Yin W.L."/>
            <person name="Huang T."/>
            <person name="Niu S.C."/>
            <person name="Liu Z.J."/>
        </authorList>
    </citation>
    <scope>NUCLEOTIDE SEQUENCE [LARGE SCALE GENOMIC DNA]</scope>
    <source>
        <strain evidence="2">Lindl</strain>
    </source>
</reference>
<feature type="region of interest" description="Disordered" evidence="1">
    <location>
        <begin position="1"/>
        <end position="38"/>
    </location>
</feature>
<dbReference type="GO" id="GO:0005880">
    <property type="term" value="C:nuclear microtubule"/>
    <property type="evidence" value="ECO:0007669"/>
    <property type="project" value="TreeGrafter"/>
</dbReference>
<dbReference type="GO" id="GO:0060236">
    <property type="term" value="P:regulation of mitotic spindle organization"/>
    <property type="evidence" value="ECO:0007669"/>
    <property type="project" value="InterPro"/>
</dbReference>
<dbReference type="GO" id="GO:0008017">
    <property type="term" value="F:microtubule binding"/>
    <property type="evidence" value="ECO:0007669"/>
    <property type="project" value="TreeGrafter"/>
</dbReference>
<evidence type="ECO:0000256" key="1">
    <source>
        <dbReference type="SAM" id="MobiDB-lite"/>
    </source>
</evidence>
<gene>
    <name evidence="2" type="ORF">IEQ34_010801</name>
</gene>
<name>A0AAV7GWW8_DENCH</name>
<dbReference type="PANTHER" id="PTHR14326">
    <property type="entry name" value="TARGETING PROTEIN FOR XKLP2"/>
    <property type="match status" value="1"/>
</dbReference>